<dbReference type="RefSeq" id="WP_380845740.1">
    <property type="nucleotide sequence ID" value="NZ_JBHSFP010000024.1"/>
</dbReference>
<comment type="caution">
    <text evidence="2">The sequence shown here is derived from an EMBL/GenBank/DDBJ whole genome shotgun (WGS) entry which is preliminary data.</text>
</comment>
<dbReference type="InterPro" id="IPR009061">
    <property type="entry name" value="DNA-bd_dom_put_sf"/>
</dbReference>
<evidence type="ECO:0000313" key="3">
    <source>
        <dbReference type="Proteomes" id="UP001596004"/>
    </source>
</evidence>
<evidence type="ECO:0000313" key="2">
    <source>
        <dbReference type="EMBL" id="MFC4534662.1"/>
    </source>
</evidence>
<dbReference type="Pfam" id="PF12728">
    <property type="entry name" value="HTH_17"/>
    <property type="match status" value="1"/>
</dbReference>
<reference evidence="3" key="1">
    <citation type="journal article" date="2019" name="Int. J. Syst. Evol. Microbiol.">
        <title>The Global Catalogue of Microorganisms (GCM) 10K type strain sequencing project: providing services to taxonomists for standard genome sequencing and annotation.</title>
        <authorList>
            <consortium name="The Broad Institute Genomics Platform"/>
            <consortium name="The Broad Institute Genome Sequencing Center for Infectious Disease"/>
            <person name="Wu L."/>
            <person name="Ma J."/>
        </authorList>
    </citation>
    <scope>NUCLEOTIDE SEQUENCE [LARGE SCALE GENOMIC DNA]</scope>
    <source>
        <strain evidence="3">CGMCC 4.7132</strain>
    </source>
</reference>
<dbReference type="InterPro" id="IPR010093">
    <property type="entry name" value="SinI_DNA-bd"/>
</dbReference>
<feature type="domain" description="Helix-turn-helix" evidence="1">
    <location>
        <begin position="6"/>
        <end position="51"/>
    </location>
</feature>
<accession>A0ABV9CQA9</accession>
<evidence type="ECO:0000259" key="1">
    <source>
        <dbReference type="Pfam" id="PF12728"/>
    </source>
</evidence>
<protein>
    <submittedName>
        <fullName evidence="2">Helix-turn-helix domain-containing protein</fullName>
    </submittedName>
</protein>
<dbReference type="NCBIfam" id="TIGR01764">
    <property type="entry name" value="excise"/>
    <property type="match status" value="1"/>
</dbReference>
<gene>
    <name evidence="2" type="ORF">ACFO60_28225</name>
</gene>
<sequence>MSQQPYTIDQAANLLGLHAKTVRGYVRDGRLKAVRVGKQYRIAREDLDAFAGYPVAPPAAETARRTRHSEVSAVVRIEAISREATMRVSNAVMATIGGRDDRRRLRVETVYDEERAVLQVIVVGGLEDAAGLLKIIQVLTEEGP</sequence>
<dbReference type="InterPro" id="IPR041657">
    <property type="entry name" value="HTH_17"/>
</dbReference>
<dbReference type="EMBL" id="JBHSFP010000024">
    <property type="protein sequence ID" value="MFC4534662.1"/>
    <property type="molecule type" value="Genomic_DNA"/>
</dbReference>
<name>A0ABV9CQA9_9ACTN</name>
<keyword evidence="3" id="KW-1185">Reference proteome</keyword>
<proteinExistence type="predicted"/>
<organism evidence="2 3">
    <name type="scientific">Sphaerisporangium dianthi</name>
    <dbReference type="NCBI Taxonomy" id="1436120"/>
    <lineage>
        <taxon>Bacteria</taxon>
        <taxon>Bacillati</taxon>
        <taxon>Actinomycetota</taxon>
        <taxon>Actinomycetes</taxon>
        <taxon>Streptosporangiales</taxon>
        <taxon>Streptosporangiaceae</taxon>
        <taxon>Sphaerisporangium</taxon>
    </lineage>
</organism>
<dbReference type="Proteomes" id="UP001596004">
    <property type="component" value="Unassembled WGS sequence"/>
</dbReference>
<dbReference type="SUPFAM" id="SSF46955">
    <property type="entry name" value="Putative DNA-binding domain"/>
    <property type="match status" value="1"/>
</dbReference>